<gene>
    <name evidence="2" type="ORF">Pr1d_23500</name>
</gene>
<reference evidence="2 3" key="1">
    <citation type="submission" date="2019-08" db="EMBL/GenBank/DDBJ databases">
        <title>Deep-cultivation of Planctomycetes and their phenomic and genomic characterization uncovers novel biology.</title>
        <authorList>
            <person name="Wiegand S."/>
            <person name="Jogler M."/>
            <person name="Boedeker C."/>
            <person name="Pinto D."/>
            <person name="Vollmers J."/>
            <person name="Rivas-Marin E."/>
            <person name="Kohn T."/>
            <person name="Peeters S.H."/>
            <person name="Heuer A."/>
            <person name="Rast P."/>
            <person name="Oberbeckmann S."/>
            <person name="Bunk B."/>
            <person name="Jeske O."/>
            <person name="Meyerdierks A."/>
            <person name="Storesund J.E."/>
            <person name="Kallscheuer N."/>
            <person name="Luecker S."/>
            <person name="Lage O.M."/>
            <person name="Pohl T."/>
            <person name="Merkel B.J."/>
            <person name="Hornburger P."/>
            <person name="Mueller R.-W."/>
            <person name="Bruemmer F."/>
            <person name="Labrenz M."/>
            <person name="Spormann A.M."/>
            <person name="Op den Camp H."/>
            <person name="Overmann J."/>
            <person name="Amann R."/>
            <person name="Jetten M.S.M."/>
            <person name="Mascher T."/>
            <person name="Medema M.H."/>
            <person name="Devos D.P."/>
            <person name="Kaster A.-K."/>
            <person name="Ovreas L."/>
            <person name="Rohde M."/>
            <person name="Galperin M.Y."/>
            <person name="Jogler C."/>
        </authorList>
    </citation>
    <scope>NUCLEOTIDE SEQUENCE [LARGE SCALE GENOMIC DNA]</scope>
    <source>
        <strain evidence="2 3">Pr1d</strain>
    </source>
</reference>
<feature type="region of interest" description="Disordered" evidence="1">
    <location>
        <begin position="218"/>
        <end position="272"/>
    </location>
</feature>
<dbReference type="OrthoDB" id="9837204at2"/>
<accession>A0A5B9QBC2</accession>
<organism evidence="2 3">
    <name type="scientific">Bythopirellula goksoeyrii</name>
    <dbReference type="NCBI Taxonomy" id="1400387"/>
    <lineage>
        <taxon>Bacteria</taxon>
        <taxon>Pseudomonadati</taxon>
        <taxon>Planctomycetota</taxon>
        <taxon>Planctomycetia</taxon>
        <taxon>Pirellulales</taxon>
        <taxon>Lacipirellulaceae</taxon>
        <taxon>Bythopirellula</taxon>
    </lineage>
</organism>
<proteinExistence type="predicted"/>
<dbReference type="RefSeq" id="WP_148073617.1">
    <property type="nucleotide sequence ID" value="NZ_CP042913.1"/>
</dbReference>
<evidence type="ECO:0000256" key="1">
    <source>
        <dbReference type="SAM" id="MobiDB-lite"/>
    </source>
</evidence>
<protein>
    <submittedName>
        <fullName evidence="2">Uncharacterized protein</fullName>
    </submittedName>
</protein>
<evidence type="ECO:0000313" key="2">
    <source>
        <dbReference type="EMBL" id="QEG35059.1"/>
    </source>
</evidence>
<feature type="compositionally biased region" description="Pro residues" evidence="1">
    <location>
        <begin position="245"/>
        <end position="256"/>
    </location>
</feature>
<dbReference type="Proteomes" id="UP000323917">
    <property type="component" value="Chromosome"/>
</dbReference>
<name>A0A5B9QBC2_9BACT</name>
<evidence type="ECO:0000313" key="3">
    <source>
        <dbReference type="Proteomes" id="UP000323917"/>
    </source>
</evidence>
<dbReference type="AlphaFoldDB" id="A0A5B9QBC2"/>
<feature type="region of interest" description="Disordered" evidence="1">
    <location>
        <begin position="70"/>
        <end position="92"/>
    </location>
</feature>
<sequence length="272" mass="28920">MSRRFACILLLLFSHTLLVSQVEGQIIRRLRERRAAALAPEATPGDPAAAPIPRLRGLLARRLRAQEDLVAQEDKQPTPASPDAKEAGAPARDLASRRAASGLRQATATRAPLIPNFSIADLAALDMDGLQTALANVDGALQNELNQFSSAESWQGFLELPPEVVDEQAVDPDALEVSLDRFNRVAKNPAFSQISSLASFAQTRGILAELANRTVGPKLGNAAETSDAPAGPGPSDITESTAEQLPPPKPQAPPARPGRVNDGERSILVRSE</sequence>
<dbReference type="KEGG" id="bgok:Pr1d_23500"/>
<feature type="compositionally biased region" description="Basic and acidic residues" evidence="1">
    <location>
        <begin position="259"/>
        <end position="272"/>
    </location>
</feature>
<keyword evidence="3" id="KW-1185">Reference proteome</keyword>
<dbReference type="EMBL" id="CP042913">
    <property type="protein sequence ID" value="QEG35059.1"/>
    <property type="molecule type" value="Genomic_DNA"/>
</dbReference>